<evidence type="ECO:0000313" key="2">
    <source>
        <dbReference type="Proteomes" id="UP001596297"/>
    </source>
</evidence>
<proteinExistence type="predicted"/>
<keyword evidence="2" id="KW-1185">Reference proteome</keyword>
<accession>A0ABW1YEP2</accession>
<protein>
    <submittedName>
        <fullName evidence="1">Uncharacterized protein</fullName>
    </submittedName>
</protein>
<reference evidence="2" key="1">
    <citation type="journal article" date="2019" name="Int. J. Syst. Evol. Microbiol.">
        <title>The Global Catalogue of Microorganisms (GCM) 10K type strain sequencing project: providing services to taxonomists for standard genome sequencing and annotation.</title>
        <authorList>
            <consortium name="The Broad Institute Genomics Platform"/>
            <consortium name="The Broad Institute Genome Sequencing Center for Infectious Disease"/>
            <person name="Wu L."/>
            <person name="Ma J."/>
        </authorList>
    </citation>
    <scope>NUCLEOTIDE SEQUENCE [LARGE SCALE GENOMIC DNA]</scope>
    <source>
        <strain evidence="2">CGMCC 1.15772</strain>
    </source>
</reference>
<dbReference type="Proteomes" id="UP001596297">
    <property type="component" value="Unassembled WGS sequence"/>
</dbReference>
<comment type="caution">
    <text evidence="1">The sequence shown here is derived from an EMBL/GenBank/DDBJ whole genome shotgun (WGS) entry which is preliminary data.</text>
</comment>
<dbReference type="EMBL" id="JBHSWD010000001">
    <property type="protein sequence ID" value="MFC6591987.1"/>
    <property type="molecule type" value="Genomic_DNA"/>
</dbReference>
<name>A0ABW1YEP2_9DEIO</name>
<gene>
    <name evidence="1" type="ORF">ACFP81_08200</name>
</gene>
<dbReference type="RefSeq" id="WP_380083003.1">
    <property type="nucleotide sequence ID" value="NZ_JBHSWD010000001.1"/>
</dbReference>
<evidence type="ECO:0000313" key="1">
    <source>
        <dbReference type="EMBL" id="MFC6591987.1"/>
    </source>
</evidence>
<organism evidence="1 2">
    <name type="scientific">Deinococcus lacus</name>
    <dbReference type="NCBI Taxonomy" id="392561"/>
    <lineage>
        <taxon>Bacteria</taxon>
        <taxon>Thermotogati</taxon>
        <taxon>Deinococcota</taxon>
        <taxon>Deinococci</taxon>
        <taxon>Deinococcales</taxon>
        <taxon>Deinococcaceae</taxon>
        <taxon>Deinococcus</taxon>
    </lineage>
</organism>
<sequence length="63" mass="7069">MKLHTLCYALGFASIILSASKYVPSESSDDERDGLFTGHWAPTFFIIGKILEDKEVNHRGLLE</sequence>